<accession>A0A146KM76</accession>
<evidence type="ECO:0000313" key="1">
    <source>
        <dbReference type="EMBL" id="JAP97650.1"/>
    </source>
</evidence>
<proteinExistence type="predicted"/>
<name>A0A146KM76_LYGHE</name>
<gene>
    <name evidence="1" type="ORF">g.9294</name>
</gene>
<dbReference type="AlphaFoldDB" id="A0A146KM76"/>
<protein>
    <submittedName>
        <fullName evidence="1">Uncharacterized protein</fullName>
    </submittedName>
</protein>
<sequence>MITSVSNYGTKLHADFTVSPENGDCTLTGHKMSTGNFTLNPNMTYRPIAHSENGAALCESILQNDSLLDIDVRNCMLTSDEMSLIMHTVHERTPSNTTM</sequence>
<dbReference type="EMBL" id="GDHC01020978">
    <property type="protein sequence ID" value="JAP97650.1"/>
    <property type="molecule type" value="Transcribed_RNA"/>
</dbReference>
<reference evidence="1" key="1">
    <citation type="journal article" date="2016" name="Gigascience">
        <title>De novo construction of an expanded transcriptome assembly for the western tarnished plant bug, Lygus hesperus.</title>
        <authorList>
            <person name="Tassone E.E."/>
            <person name="Geib S.M."/>
            <person name="Hall B."/>
            <person name="Fabrick J.A."/>
            <person name="Brent C.S."/>
            <person name="Hull J.J."/>
        </authorList>
    </citation>
    <scope>NUCLEOTIDE SEQUENCE</scope>
</reference>
<organism evidence="1">
    <name type="scientific">Lygus hesperus</name>
    <name type="common">Western plant bug</name>
    <dbReference type="NCBI Taxonomy" id="30085"/>
    <lineage>
        <taxon>Eukaryota</taxon>
        <taxon>Metazoa</taxon>
        <taxon>Ecdysozoa</taxon>
        <taxon>Arthropoda</taxon>
        <taxon>Hexapoda</taxon>
        <taxon>Insecta</taxon>
        <taxon>Pterygota</taxon>
        <taxon>Neoptera</taxon>
        <taxon>Paraneoptera</taxon>
        <taxon>Hemiptera</taxon>
        <taxon>Heteroptera</taxon>
        <taxon>Panheteroptera</taxon>
        <taxon>Cimicomorpha</taxon>
        <taxon>Miridae</taxon>
        <taxon>Mirini</taxon>
        <taxon>Lygus</taxon>
    </lineage>
</organism>